<dbReference type="Pfam" id="PF20147">
    <property type="entry name" value="Crinkler"/>
    <property type="match status" value="1"/>
</dbReference>
<dbReference type="GO" id="GO:0043657">
    <property type="term" value="C:host cell"/>
    <property type="evidence" value="ECO:0007669"/>
    <property type="project" value="UniProtKB-SubCell"/>
</dbReference>
<dbReference type="AlphaFoldDB" id="A0A9W6X559"/>
<keyword evidence="3" id="KW-0964">Secreted</keyword>
<dbReference type="EMBL" id="BSXW01000903">
    <property type="protein sequence ID" value="GMF31373.1"/>
    <property type="molecule type" value="Genomic_DNA"/>
</dbReference>
<dbReference type="InterPro" id="IPR045379">
    <property type="entry name" value="Crinkler_N"/>
</dbReference>
<sequence>MVKVSIQCAIVGQVGDSFEVEIDADQLVADLKERVKAGNDAIITVPYPKLQLFLAKKGAGWLPSSELAALLAEAPVGFEKVPLTDPAWSIHDVLEEMKMPNPGTRQIHVLVVVPTGPTSTVVPIRDQENVDTEVTAELEYTNDEDV</sequence>
<organism evidence="5 6">
    <name type="scientific">Phytophthora lilii</name>
    <dbReference type="NCBI Taxonomy" id="2077276"/>
    <lineage>
        <taxon>Eukaryota</taxon>
        <taxon>Sar</taxon>
        <taxon>Stramenopiles</taxon>
        <taxon>Oomycota</taxon>
        <taxon>Peronosporomycetes</taxon>
        <taxon>Peronosporales</taxon>
        <taxon>Peronosporaceae</taxon>
        <taxon>Phytophthora</taxon>
    </lineage>
</organism>
<accession>A0A9W6X559</accession>
<feature type="domain" description="Crinkler effector protein N-terminal" evidence="4">
    <location>
        <begin position="4"/>
        <end position="112"/>
    </location>
</feature>
<gene>
    <name evidence="5" type="ORF">Plil01_001341100</name>
</gene>
<name>A0A9W6X559_9STRA</name>
<evidence type="ECO:0000313" key="5">
    <source>
        <dbReference type="EMBL" id="GMF31373.1"/>
    </source>
</evidence>
<protein>
    <submittedName>
        <fullName evidence="5">Unnamed protein product</fullName>
    </submittedName>
</protein>
<evidence type="ECO:0000256" key="3">
    <source>
        <dbReference type="ARBA" id="ARBA00022525"/>
    </source>
</evidence>
<reference evidence="5" key="1">
    <citation type="submission" date="2023-04" db="EMBL/GenBank/DDBJ databases">
        <title>Phytophthora lilii NBRC 32176.</title>
        <authorList>
            <person name="Ichikawa N."/>
            <person name="Sato H."/>
            <person name="Tonouchi N."/>
        </authorList>
    </citation>
    <scope>NUCLEOTIDE SEQUENCE</scope>
    <source>
        <strain evidence="5">NBRC 32176</strain>
    </source>
</reference>
<evidence type="ECO:0000256" key="2">
    <source>
        <dbReference type="ARBA" id="ARBA00004613"/>
    </source>
</evidence>
<keyword evidence="6" id="KW-1185">Reference proteome</keyword>
<proteinExistence type="predicted"/>
<dbReference type="Proteomes" id="UP001165083">
    <property type="component" value="Unassembled WGS sequence"/>
</dbReference>
<comment type="caution">
    <text evidence="5">The sequence shown here is derived from an EMBL/GenBank/DDBJ whole genome shotgun (WGS) entry which is preliminary data.</text>
</comment>
<evidence type="ECO:0000259" key="4">
    <source>
        <dbReference type="Pfam" id="PF20147"/>
    </source>
</evidence>
<evidence type="ECO:0000256" key="1">
    <source>
        <dbReference type="ARBA" id="ARBA00004340"/>
    </source>
</evidence>
<dbReference type="OrthoDB" id="123796at2759"/>
<evidence type="ECO:0000313" key="6">
    <source>
        <dbReference type="Proteomes" id="UP001165083"/>
    </source>
</evidence>
<dbReference type="GO" id="GO:0005576">
    <property type="term" value="C:extracellular region"/>
    <property type="evidence" value="ECO:0007669"/>
    <property type="project" value="UniProtKB-SubCell"/>
</dbReference>
<comment type="subcellular location">
    <subcellularLocation>
        <location evidence="1">Host cell</location>
    </subcellularLocation>
    <subcellularLocation>
        <location evidence="2">Secreted</location>
    </subcellularLocation>
</comment>